<dbReference type="AlphaFoldDB" id="A0A6J5THX5"/>
<dbReference type="Proteomes" id="UP000507222">
    <property type="component" value="Unassembled WGS sequence"/>
</dbReference>
<reference evidence="1 2" key="1">
    <citation type="submission" date="2020-05" db="EMBL/GenBank/DDBJ databases">
        <authorList>
            <person name="Campoy J."/>
            <person name="Schneeberger K."/>
            <person name="Spophaly S."/>
        </authorList>
    </citation>
    <scope>NUCLEOTIDE SEQUENCE [LARGE SCALE GENOMIC DNA]</scope>
    <source>
        <strain evidence="1">PruArmRojPasFocal</strain>
    </source>
</reference>
<protein>
    <submittedName>
        <fullName evidence="1">Uncharacterized protein</fullName>
    </submittedName>
</protein>
<dbReference type="EMBL" id="CAEKDK010000001">
    <property type="protein sequence ID" value="CAB4263531.1"/>
    <property type="molecule type" value="Genomic_DNA"/>
</dbReference>
<accession>A0A6J5THX5</accession>
<evidence type="ECO:0000313" key="1">
    <source>
        <dbReference type="EMBL" id="CAB4263531.1"/>
    </source>
</evidence>
<gene>
    <name evidence="1" type="ORF">CURHAP_LOCUS3923</name>
</gene>
<organism evidence="1 2">
    <name type="scientific">Prunus armeniaca</name>
    <name type="common">Apricot</name>
    <name type="synonym">Armeniaca vulgaris</name>
    <dbReference type="NCBI Taxonomy" id="36596"/>
    <lineage>
        <taxon>Eukaryota</taxon>
        <taxon>Viridiplantae</taxon>
        <taxon>Streptophyta</taxon>
        <taxon>Embryophyta</taxon>
        <taxon>Tracheophyta</taxon>
        <taxon>Spermatophyta</taxon>
        <taxon>Magnoliopsida</taxon>
        <taxon>eudicotyledons</taxon>
        <taxon>Gunneridae</taxon>
        <taxon>Pentapetalae</taxon>
        <taxon>rosids</taxon>
        <taxon>fabids</taxon>
        <taxon>Rosales</taxon>
        <taxon>Rosaceae</taxon>
        <taxon>Amygdaloideae</taxon>
        <taxon>Amygdaleae</taxon>
        <taxon>Prunus</taxon>
    </lineage>
</organism>
<proteinExistence type="predicted"/>
<sequence>MALNEANSSFSCTSFSGSRFPRSELPPFAPLTLCVDDRHSSSCRPLGSCPPRPPPLARFLLSQIDCTTMWLCRIPPDSSQRTPELSCFDNLWWRTKSPLPDIIPTHHSRFLGWLCLLRPACLPDTRFL</sequence>
<name>A0A6J5THX5_PRUAR</name>
<evidence type="ECO:0000313" key="2">
    <source>
        <dbReference type="Proteomes" id="UP000507222"/>
    </source>
</evidence>